<dbReference type="PROSITE" id="PS50088">
    <property type="entry name" value="ANK_REPEAT"/>
    <property type="match status" value="5"/>
</dbReference>
<dbReference type="OrthoDB" id="19174at2759"/>
<keyword evidence="2 3" id="KW-0040">ANK repeat</keyword>
<proteinExistence type="predicted"/>
<keyword evidence="5" id="KW-1185">Reference proteome</keyword>
<organism evidence="4 5">
    <name type="scientific">Dactylonectria macrodidyma</name>
    <dbReference type="NCBI Taxonomy" id="307937"/>
    <lineage>
        <taxon>Eukaryota</taxon>
        <taxon>Fungi</taxon>
        <taxon>Dikarya</taxon>
        <taxon>Ascomycota</taxon>
        <taxon>Pezizomycotina</taxon>
        <taxon>Sordariomycetes</taxon>
        <taxon>Hypocreomycetidae</taxon>
        <taxon>Hypocreales</taxon>
        <taxon>Nectriaceae</taxon>
        <taxon>Dactylonectria</taxon>
    </lineage>
</organism>
<feature type="repeat" description="ANK" evidence="3">
    <location>
        <begin position="55"/>
        <end position="87"/>
    </location>
</feature>
<feature type="repeat" description="ANK" evidence="3">
    <location>
        <begin position="23"/>
        <end position="55"/>
    </location>
</feature>
<feature type="repeat" description="ANK" evidence="3">
    <location>
        <begin position="158"/>
        <end position="187"/>
    </location>
</feature>
<dbReference type="PANTHER" id="PTHR24171">
    <property type="entry name" value="ANKYRIN REPEAT DOMAIN-CONTAINING PROTEIN 39-RELATED"/>
    <property type="match status" value="1"/>
</dbReference>
<accession>A0A9P9J3I9</accession>
<dbReference type="PANTHER" id="PTHR24171:SF10">
    <property type="entry name" value="ANKYRIN REPEAT DOMAIN-CONTAINING PROTEIN 29-LIKE"/>
    <property type="match status" value="1"/>
</dbReference>
<dbReference type="SUPFAM" id="SSF48403">
    <property type="entry name" value="Ankyrin repeat"/>
    <property type="match status" value="1"/>
</dbReference>
<protein>
    <submittedName>
        <fullName evidence="4">Ankyrin repeat-containing domain protein</fullName>
    </submittedName>
</protein>
<dbReference type="Proteomes" id="UP000738349">
    <property type="component" value="Unassembled WGS sequence"/>
</dbReference>
<evidence type="ECO:0000256" key="2">
    <source>
        <dbReference type="ARBA" id="ARBA00023043"/>
    </source>
</evidence>
<dbReference type="InterPro" id="IPR002110">
    <property type="entry name" value="Ankyrin_rpt"/>
</dbReference>
<dbReference type="InterPro" id="IPR036770">
    <property type="entry name" value="Ankyrin_rpt-contain_sf"/>
</dbReference>
<dbReference type="SMART" id="SM00248">
    <property type="entry name" value="ANK"/>
    <property type="match status" value="6"/>
</dbReference>
<evidence type="ECO:0000256" key="1">
    <source>
        <dbReference type="ARBA" id="ARBA00022737"/>
    </source>
</evidence>
<dbReference type="AlphaFoldDB" id="A0A9P9J3I9"/>
<dbReference type="Gene3D" id="1.25.40.20">
    <property type="entry name" value="Ankyrin repeat-containing domain"/>
    <property type="match status" value="2"/>
</dbReference>
<evidence type="ECO:0000313" key="5">
    <source>
        <dbReference type="Proteomes" id="UP000738349"/>
    </source>
</evidence>
<feature type="non-terminal residue" evidence="4">
    <location>
        <position position="258"/>
    </location>
</feature>
<feature type="repeat" description="ANK" evidence="3">
    <location>
        <begin position="122"/>
        <end position="154"/>
    </location>
</feature>
<reference evidence="4" key="1">
    <citation type="journal article" date="2021" name="Nat. Commun.">
        <title>Genetic determinants of endophytism in the Arabidopsis root mycobiome.</title>
        <authorList>
            <person name="Mesny F."/>
            <person name="Miyauchi S."/>
            <person name="Thiergart T."/>
            <person name="Pickel B."/>
            <person name="Atanasova L."/>
            <person name="Karlsson M."/>
            <person name="Huettel B."/>
            <person name="Barry K.W."/>
            <person name="Haridas S."/>
            <person name="Chen C."/>
            <person name="Bauer D."/>
            <person name="Andreopoulos W."/>
            <person name="Pangilinan J."/>
            <person name="LaButti K."/>
            <person name="Riley R."/>
            <person name="Lipzen A."/>
            <person name="Clum A."/>
            <person name="Drula E."/>
            <person name="Henrissat B."/>
            <person name="Kohler A."/>
            <person name="Grigoriev I.V."/>
            <person name="Martin F.M."/>
            <person name="Hacquard S."/>
        </authorList>
    </citation>
    <scope>NUCLEOTIDE SEQUENCE</scope>
    <source>
        <strain evidence="4">MPI-CAGE-AT-0147</strain>
    </source>
</reference>
<evidence type="ECO:0000256" key="3">
    <source>
        <dbReference type="PROSITE-ProRule" id="PRU00023"/>
    </source>
</evidence>
<feature type="repeat" description="ANK" evidence="3">
    <location>
        <begin position="188"/>
        <end position="220"/>
    </location>
</feature>
<dbReference type="EMBL" id="JAGMUV010000011">
    <property type="protein sequence ID" value="KAH7140750.1"/>
    <property type="molecule type" value="Genomic_DNA"/>
</dbReference>
<sequence length="258" mass="27522">TGPRSSLTSVVKHGADVNRGGQRIRTPLTAASIRGYEAVVRFLIANSADANFQNGELTPLTAAIVGGNEAVVRFLVENGADVNLQNGLTHKPPHACSTWGKWDSRAISFRECGADVNGPGKDSWTPLAPASLRGNETIFCLLVDNGANIDGSDEQICTPLAAAAWKGNDSIVRLLITKGADVNRQEESSCTPLTAAVKAHDQEMVRLLIDNGANVNADFGAALQMAKNKRYRNMAKLLMKHGAKKEDHGCARLTVIPI</sequence>
<dbReference type="Pfam" id="PF12796">
    <property type="entry name" value="Ank_2"/>
    <property type="match status" value="2"/>
</dbReference>
<name>A0A9P9J3I9_9HYPO</name>
<comment type="caution">
    <text evidence="4">The sequence shown here is derived from an EMBL/GenBank/DDBJ whole genome shotgun (WGS) entry which is preliminary data.</text>
</comment>
<gene>
    <name evidence="4" type="ORF">EDB81DRAFT_654596</name>
</gene>
<dbReference type="PROSITE" id="PS50297">
    <property type="entry name" value="ANK_REP_REGION"/>
    <property type="match status" value="4"/>
</dbReference>
<keyword evidence="1" id="KW-0677">Repeat</keyword>
<evidence type="ECO:0000313" key="4">
    <source>
        <dbReference type="EMBL" id="KAH7140750.1"/>
    </source>
</evidence>